<sequence>MSSSHNSFEATRSSAVFRRPSFPEFISPDTMDHKESISSEDADNQPEVMDIGGPQQTDLFSPDKARAEQPISLFPLICVYGDTLQPTTLMPPEGICDLLFYDSFFKGGQNKIGPRAVPTASLSIFFKLSQSGTYTSTQMGIGFSQ</sequence>
<proteinExistence type="predicted"/>
<protein>
    <submittedName>
        <fullName evidence="2">Uncharacterized protein</fullName>
    </submittedName>
</protein>
<evidence type="ECO:0000256" key="1">
    <source>
        <dbReference type="SAM" id="MobiDB-lite"/>
    </source>
</evidence>
<organism evidence="2 3">
    <name type="scientific">Amblyomma americanum</name>
    <name type="common">Lone star tick</name>
    <dbReference type="NCBI Taxonomy" id="6943"/>
    <lineage>
        <taxon>Eukaryota</taxon>
        <taxon>Metazoa</taxon>
        <taxon>Ecdysozoa</taxon>
        <taxon>Arthropoda</taxon>
        <taxon>Chelicerata</taxon>
        <taxon>Arachnida</taxon>
        <taxon>Acari</taxon>
        <taxon>Parasitiformes</taxon>
        <taxon>Ixodida</taxon>
        <taxon>Ixodoidea</taxon>
        <taxon>Ixodidae</taxon>
        <taxon>Amblyomminae</taxon>
        <taxon>Amblyomma</taxon>
    </lineage>
</organism>
<name>A0AAQ4D4T4_AMBAM</name>
<dbReference type="EMBL" id="JARKHS020035155">
    <property type="protein sequence ID" value="KAK8757474.1"/>
    <property type="molecule type" value="Genomic_DNA"/>
</dbReference>
<comment type="caution">
    <text evidence="2">The sequence shown here is derived from an EMBL/GenBank/DDBJ whole genome shotgun (WGS) entry which is preliminary data.</text>
</comment>
<feature type="region of interest" description="Disordered" evidence="1">
    <location>
        <begin position="21"/>
        <end position="61"/>
    </location>
</feature>
<accession>A0AAQ4D4T4</accession>
<dbReference type="Proteomes" id="UP001321473">
    <property type="component" value="Unassembled WGS sequence"/>
</dbReference>
<gene>
    <name evidence="2" type="ORF">V5799_004891</name>
</gene>
<reference evidence="2 3" key="1">
    <citation type="journal article" date="2023" name="Arcadia Sci">
        <title>De novo assembly of a long-read Amblyomma americanum tick genome.</title>
        <authorList>
            <person name="Chou S."/>
            <person name="Poskanzer K.E."/>
            <person name="Rollins M."/>
            <person name="Thuy-Boun P.S."/>
        </authorList>
    </citation>
    <scope>NUCLEOTIDE SEQUENCE [LARGE SCALE GENOMIC DNA]</scope>
    <source>
        <strain evidence="2">F_SG_1</strain>
        <tissue evidence="2">Salivary glands</tissue>
    </source>
</reference>
<keyword evidence="3" id="KW-1185">Reference proteome</keyword>
<evidence type="ECO:0000313" key="3">
    <source>
        <dbReference type="Proteomes" id="UP001321473"/>
    </source>
</evidence>
<dbReference type="AlphaFoldDB" id="A0AAQ4D4T4"/>
<evidence type="ECO:0000313" key="2">
    <source>
        <dbReference type="EMBL" id="KAK8757474.1"/>
    </source>
</evidence>